<dbReference type="RefSeq" id="WP_002709971.1">
    <property type="nucleotide sequence ID" value="NZ_JH651384.1"/>
</dbReference>
<dbReference type="SUPFAM" id="SSF143120">
    <property type="entry name" value="YefM-like"/>
    <property type="match status" value="1"/>
</dbReference>
<dbReference type="EMBL" id="JH651384">
    <property type="protein sequence ID" value="EIJ36082.1"/>
    <property type="molecule type" value="Genomic_DNA"/>
</dbReference>
<evidence type="ECO:0000313" key="2">
    <source>
        <dbReference type="EMBL" id="EIJ36082.1"/>
    </source>
</evidence>
<evidence type="ECO:0000313" key="3">
    <source>
        <dbReference type="Proteomes" id="UP000005317"/>
    </source>
</evidence>
<gene>
    <name evidence="2" type="ORF">Thini_3576</name>
</gene>
<name>A0A656HIR2_THINJ</name>
<proteinExistence type="inferred from homology"/>
<keyword evidence="3" id="KW-1185">Reference proteome</keyword>
<sequence>MLYLNIHEAKTHLSRYLEQLLQGERIFLCKRNIPIAEIRALPKPLQQKRPIGLAKGEFTVPSQFFEPLPDDVVMAFEGH</sequence>
<dbReference type="OrthoDB" id="9800503at2"/>
<dbReference type="Proteomes" id="UP000005317">
    <property type="component" value="Unassembled WGS sequence"/>
</dbReference>
<protein>
    <submittedName>
        <fullName evidence="2">Prevent-host-death family protein</fullName>
    </submittedName>
</protein>
<reference evidence="3" key="1">
    <citation type="journal article" date="2011" name="Stand. Genomic Sci.">
        <title>Genome sequence of the filamentous, gliding Thiothrix nivea neotype strain (JP2(T)).</title>
        <authorList>
            <person name="Lapidus A."/>
            <person name="Nolan M."/>
            <person name="Lucas S."/>
            <person name="Glavina Del Rio T."/>
            <person name="Tice H."/>
            <person name="Cheng J.F."/>
            <person name="Tapia R."/>
            <person name="Han C."/>
            <person name="Goodwin L."/>
            <person name="Pitluck S."/>
            <person name="Liolios K."/>
            <person name="Pagani I."/>
            <person name="Ivanova N."/>
            <person name="Huntemann M."/>
            <person name="Mavromatis K."/>
            <person name="Mikhailova N."/>
            <person name="Pati A."/>
            <person name="Chen A."/>
            <person name="Palaniappan K."/>
            <person name="Land M."/>
            <person name="Brambilla E.M."/>
            <person name="Rohde M."/>
            <person name="Abt B."/>
            <person name="Verbarg S."/>
            <person name="Goker M."/>
            <person name="Bristow J."/>
            <person name="Eisen J.A."/>
            <person name="Markowitz V."/>
            <person name="Hugenholtz P."/>
            <person name="Kyrpides N.C."/>
            <person name="Klenk H.P."/>
            <person name="Woyke T."/>
        </authorList>
    </citation>
    <scope>NUCLEOTIDE SEQUENCE [LARGE SCALE GENOMIC DNA]</scope>
    <source>
        <strain evidence="3">ATCC 35100 / DSM 5205 / JP2</strain>
    </source>
</reference>
<comment type="similarity">
    <text evidence="1">Belongs to the phD/YefM antitoxin family.</text>
</comment>
<evidence type="ECO:0000256" key="1">
    <source>
        <dbReference type="ARBA" id="ARBA00009981"/>
    </source>
</evidence>
<dbReference type="AlphaFoldDB" id="A0A656HIR2"/>
<organism evidence="2 3">
    <name type="scientific">Thiothrix nivea (strain ATCC 35100 / DSM 5205 / JP2)</name>
    <dbReference type="NCBI Taxonomy" id="870187"/>
    <lineage>
        <taxon>Bacteria</taxon>
        <taxon>Pseudomonadati</taxon>
        <taxon>Pseudomonadota</taxon>
        <taxon>Gammaproteobacteria</taxon>
        <taxon>Thiotrichales</taxon>
        <taxon>Thiotrichaceae</taxon>
        <taxon>Thiothrix</taxon>
    </lineage>
</organism>
<accession>A0A656HIR2</accession>
<dbReference type="InterPro" id="IPR036165">
    <property type="entry name" value="YefM-like_sf"/>
</dbReference>